<evidence type="ECO:0000313" key="6">
    <source>
        <dbReference type="EMBL" id="QFF99058.1"/>
    </source>
</evidence>
<keyword evidence="5" id="KW-0812">Transmembrane</keyword>
<dbReference type="Pfam" id="PF03323">
    <property type="entry name" value="GerA"/>
    <property type="match status" value="1"/>
</dbReference>
<comment type="similarity">
    <text evidence="2 4">Belongs to the GerABKA family.</text>
</comment>
<comment type="subcellular location">
    <subcellularLocation>
        <location evidence="4">Cell membrane</location>
    </subcellularLocation>
    <subcellularLocation>
        <location evidence="1">Membrane</location>
        <topology evidence="1">Multi-pass membrane protein</topology>
    </subcellularLocation>
</comment>
<dbReference type="RefSeq" id="WP_151699989.1">
    <property type="nucleotide sequence ID" value="NZ_CP031223.1"/>
</dbReference>
<dbReference type="AlphaFoldDB" id="A0A5J6SMC9"/>
<proteinExistence type="inferred from homology"/>
<dbReference type="OrthoDB" id="9772630at2"/>
<keyword evidence="7" id="KW-1185">Reference proteome</keyword>
<dbReference type="GO" id="GO:0009847">
    <property type="term" value="P:spore germination"/>
    <property type="evidence" value="ECO:0007669"/>
    <property type="project" value="UniProtKB-UniRule"/>
</dbReference>
<evidence type="ECO:0000256" key="5">
    <source>
        <dbReference type="SAM" id="Phobius"/>
    </source>
</evidence>
<name>A0A5J6SMC9_9BACI</name>
<sequence>MGFFKKKNSIMLNLPAPSTLEVKQLENKPSLNSKLQENIQKVKETLGKSADIIIREIKIGKEGSINAGIIYTDGLSDASSLQNFILETLMLDIKETALEDDLTPTPNLMTTLKDFAMTVGEIKDLNNFDDLFTHLLSGDAIFMVDGYSNGFIIGNKHWVERGVTEPTAQSVVRGPREGFSENLRINTALVRRIIKDPNLWMESKVIGKRSKTNIAVMYIKGVAKDDIVKEVNSRLDRIDIDGILESSYIEELIQDSQFSPFPTVFNSERPDVVSAALLQGRVAILIDGTPFALMVPAVFIQFFQSTEDYYQRAIMATLIRLLRYFSFMISLLFPAFYIAVITFHQEMIPTALLMSLAAQRENVPFPAFIEVMIMEVAFEILREAGLRMPRVVGAAMSIVGGFVVGTAAVEAGIISAAMVIVVSLTAISSFVSPLYDIAIASRMLRFIFIVLAAMFGFYGMTIGFIALILHLCSLRSFGIPYMSPLAPFSLSGQKDAFVRLPIWKMTTRPNLISENTVRQKYTPPKPGEDD</sequence>
<evidence type="ECO:0000256" key="3">
    <source>
        <dbReference type="ARBA" id="ARBA00023136"/>
    </source>
</evidence>
<reference evidence="6 7" key="1">
    <citation type="submission" date="2018-07" db="EMBL/GenBank/DDBJ databases">
        <title>Complete genome sequence of Psychrobacillus sp. PB01, isolated from iceberg, and comparative genome analysis of Psychrobacillus strains.</title>
        <authorList>
            <person name="Lee P.C."/>
        </authorList>
    </citation>
    <scope>NUCLEOTIDE SEQUENCE [LARGE SCALE GENOMIC DNA]</scope>
    <source>
        <strain evidence="6 7">PB01</strain>
    </source>
</reference>
<dbReference type="InterPro" id="IPR004995">
    <property type="entry name" value="Spore_Ger"/>
</dbReference>
<dbReference type="Proteomes" id="UP000325517">
    <property type="component" value="Chromosome"/>
</dbReference>
<feature type="transmembrane region" description="Helical" evidence="5">
    <location>
        <begin position="413"/>
        <end position="434"/>
    </location>
</feature>
<keyword evidence="3 4" id="KW-0472">Membrane</keyword>
<protein>
    <submittedName>
        <fullName evidence="6">Spore germination protein</fullName>
    </submittedName>
</protein>
<gene>
    <name evidence="6" type="ORF">PB01_09585</name>
</gene>
<feature type="transmembrane region" description="Helical" evidence="5">
    <location>
        <begin position="388"/>
        <end position="407"/>
    </location>
</feature>
<dbReference type="PANTHER" id="PTHR22550">
    <property type="entry name" value="SPORE GERMINATION PROTEIN"/>
    <property type="match status" value="1"/>
</dbReference>
<accession>A0A5J6SMC9</accession>
<evidence type="ECO:0000256" key="2">
    <source>
        <dbReference type="ARBA" id="ARBA00005278"/>
    </source>
</evidence>
<dbReference type="GO" id="GO:0005886">
    <property type="term" value="C:plasma membrane"/>
    <property type="evidence" value="ECO:0007669"/>
    <property type="project" value="UniProtKB-SubCell"/>
</dbReference>
<feature type="transmembrane region" description="Helical" evidence="5">
    <location>
        <begin position="282"/>
        <end position="303"/>
    </location>
</feature>
<dbReference type="PANTHER" id="PTHR22550:SF5">
    <property type="entry name" value="LEUCINE ZIPPER PROTEIN 4"/>
    <property type="match status" value="1"/>
</dbReference>
<evidence type="ECO:0000313" key="7">
    <source>
        <dbReference type="Proteomes" id="UP000325517"/>
    </source>
</evidence>
<evidence type="ECO:0000256" key="4">
    <source>
        <dbReference type="PIRNR" id="PIRNR005690"/>
    </source>
</evidence>
<organism evidence="6 7">
    <name type="scientific">Psychrobacillus glaciei</name>
    <dbReference type="NCBI Taxonomy" id="2283160"/>
    <lineage>
        <taxon>Bacteria</taxon>
        <taxon>Bacillati</taxon>
        <taxon>Bacillota</taxon>
        <taxon>Bacilli</taxon>
        <taxon>Bacillales</taxon>
        <taxon>Bacillaceae</taxon>
        <taxon>Psychrobacillus</taxon>
    </lineage>
</organism>
<dbReference type="PIRSF" id="PIRSF005690">
    <property type="entry name" value="GerBA"/>
    <property type="match status" value="1"/>
</dbReference>
<feature type="transmembrane region" description="Helical" evidence="5">
    <location>
        <begin position="446"/>
        <end position="471"/>
    </location>
</feature>
<evidence type="ECO:0000256" key="1">
    <source>
        <dbReference type="ARBA" id="ARBA00004141"/>
    </source>
</evidence>
<feature type="transmembrane region" description="Helical" evidence="5">
    <location>
        <begin position="324"/>
        <end position="343"/>
    </location>
</feature>
<dbReference type="EMBL" id="CP031223">
    <property type="protein sequence ID" value="QFF99058.1"/>
    <property type="molecule type" value="Genomic_DNA"/>
</dbReference>
<keyword evidence="5" id="KW-1133">Transmembrane helix</keyword>
<dbReference type="KEGG" id="psyo:PB01_09585"/>
<dbReference type="InterPro" id="IPR050768">
    <property type="entry name" value="UPF0353/GerABKA_families"/>
</dbReference>